<protein>
    <submittedName>
        <fullName evidence="1">Uncharacterized protein</fullName>
    </submittedName>
</protein>
<proteinExistence type="predicted"/>
<keyword evidence="2" id="KW-1185">Reference proteome</keyword>
<dbReference type="OrthoDB" id="97379at2759"/>
<comment type="caution">
    <text evidence="1">The sequence shown here is derived from an EMBL/GenBank/DDBJ whole genome shotgun (WGS) entry which is preliminary data.</text>
</comment>
<name>A0A225W514_9STRA</name>
<organism evidence="1 2">
    <name type="scientific">Phytophthora megakarya</name>
    <dbReference type="NCBI Taxonomy" id="4795"/>
    <lineage>
        <taxon>Eukaryota</taxon>
        <taxon>Sar</taxon>
        <taxon>Stramenopiles</taxon>
        <taxon>Oomycota</taxon>
        <taxon>Peronosporomycetes</taxon>
        <taxon>Peronosporales</taxon>
        <taxon>Peronosporaceae</taxon>
        <taxon>Phytophthora</taxon>
    </lineage>
</organism>
<sequence length="88" mass="10054">MRRDFLSVDELSPIVRRLTAVADVQGRDHHGDIKCGGYSTTALHEALRAKGYQLGYLNETSTFNCSRSKWFRKVEFSRFKRRLSSAGT</sequence>
<dbReference type="Proteomes" id="UP000198211">
    <property type="component" value="Unassembled WGS sequence"/>
</dbReference>
<accession>A0A225W514</accession>
<evidence type="ECO:0000313" key="2">
    <source>
        <dbReference type="Proteomes" id="UP000198211"/>
    </source>
</evidence>
<dbReference type="AlphaFoldDB" id="A0A225W514"/>
<evidence type="ECO:0000313" key="1">
    <source>
        <dbReference type="EMBL" id="OWZ12841.1"/>
    </source>
</evidence>
<reference evidence="2" key="1">
    <citation type="submission" date="2017-03" db="EMBL/GenBank/DDBJ databases">
        <title>Phytopthora megakarya and P. palmivora, two closely related causual agents of cacao black pod achieved similar genome size and gene model numbers by different mechanisms.</title>
        <authorList>
            <person name="Ali S."/>
            <person name="Shao J."/>
            <person name="Larry D.J."/>
            <person name="Kronmiller B."/>
            <person name="Shen D."/>
            <person name="Strem M.D."/>
            <person name="Melnick R.L."/>
            <person name="Guiltinan M.J."/>
            <person name="Tyler B.M."/>
            <person name="Meinhardt L.W."/>
            <person name="Bailey B.A."/>
        </authorList>
    </citation>
    <scope>NUCLEOTIDE SEQUENCE [LARGE SCALE GENOMIC DNA]</scope>
    <source>
        <strain evidence="2">zdho120</strain>
    </source>
</reference>
<gene>
    <name evidence="1" type="ORF">PHMEG_00013928</name>
</gene>
<dbReference type="EMBL" id="NBNE01001736">
    <property type="protein sequence ID" value="OWZ12841.1"/>
    <property type="molecule type" value="Genomic_DNA"/>
</dbReference>